<evidence type="ECO:0000313" key="1">
    <source>
        <dbReference type="EMBL" id="EFD04393.1"/>
    </source>
</evidence>
<dbReference type="EMBL" id="ADJN01000065">
    <property type="protein sequence ID" value="EFD04393.1"/>
    <property type="molecule type" value="Genomic_DNA"/>
</dbReference>
<dbReference type="AlphaFoldDB" id="D3MU48"/>
<sequence length="73" mass="8699">MVRLDDFDKVRKYVKKWAKENGIEVAYISVDDEELNFYEENRDCTTTLICTYWIKDLELELDHGDTTVYIGDI</sequence>
<proteinExistence type="predicted"/>
<gene>
    <name evidence="1" type="ORF">HMPREF0631_1354</name>
</gene>
<name>D3MU48_9FIRM</name>
<organism evidence="1 2">
    <name type="scientific">Peptostreptococcus anaerobius 653-L</name>
    <dbReference type="NCBI Taxonomy" id="596329"/>
    <lineage>
        <taxon>Bacteria</taxon>
        <taxon>Bacillati</taxon>
        <taxon>Bacillota</taxon>
        <taxon>Clostridia</taxon>
        <taxon>Peptostreptococcales</taxon>
        <taxon>Peptostreptococcaceae</taxon>
        <taxon>Peptostreptococcus</taxon>
    </lineage>
</organism>
<comment type="caution">
    <text evidence="1">The sequence shown here is derived from an EMBL/GenBank/DDBJ whole genome shotgun (WGS) entry which is preliminary data.</text>
</comment>
<evidence type="ECO:0000313" key="2">
    <source>
        <dbReference type="Proteomes" id="UP000004206"/>
    </source>
</evidence>
<accession>D3MU48</accession>
<dbReference type="GeneID" id="79843455"/>
<reference evidence="1 2" key="1">
    <citation type="submission" date="2010-01" db="EMBL/GenBank/DDBJ databases">
        <authorList>
            <person name="Dodson R."/>
            <person name="Madupu R."/>
            <person name="Durkin A.S."/>
            <person name="Torralba M."/>
            <person name="Methe B."/>
            <person name="Sutton G.G."/>
            <person name="Strausberg R.L."/>
            <person name="Nelson K.E."/>
        </authorList>
    </citation>
    <scope>NUCLEOTIDE SEQUENCE [LARGE SCALE GENOMIC DNA]</scope>
    <source>
        <strain evidence="1 2">653-L</strain>
    </source>
</reference>
<protein>
    <submittedName>
        <fullName evidence="1">Uncharacterized protein</fullName>
    </submittedName>
</protein>
<keyword evidence="2" id="KW-1185">Reference proteome</keyword>
<dbReference type="Proteomes" id="UP000004206">
    <property type="component" value="Unassembled WGS sequence"/>
</dbReference>
<dbReference type="RefSeq" id="WP_002844525.1">
    <property type="nucleotide sequence ID" value="NZ_ADJN01000065.1"/>
</dbReference>